<dbReference type="SUPFAM" id="SSF52540">
    <property type="entry name" value="P-loop containing nucleoside triphosphate hydrolases"/>
    <property type="match status" value="1"/>
</dbReference>
<dbReference type="SUPFAM" id="SSF50331">
    <property type="entry name" value="MOP-like"/>
    <property type="match status" value="1"/>
</dbReference>
<dbReference type="Gene3D" id="3.40.50.300">
    <property type="entry name" value="P-loop containing nucleotide triphosphate hydrolases"/>
    <property type="match status" value="1"/>
</dbReference>
<dbReference type="Gene3D" id="2.40.50.140">
    <property type="entry name" value="Nucleic acid-binding proteins"/>
    <property type="match status" value="1"/>
</dbReference>
<keyword evidence="2 8" id="KW-1003">Cell membrane</keyword>
<evidence type="ECO:0000256" key="7">
    <source>
        <dbReference type="ARBA" id="ARBA00024722"/>
    </source>
</evidence>
<dbReference type="InterPro" id="IPR017871">
    <property type="entry name" value="ABC_transporter-like_CS"/>
</dbReference>
<evidence type="ECO:0000256" key="6">
    <source>
        <dbReference type="ARBA" id="ARBA00023136"/>
    </source>
</evidence>
<organism evidence="11 12">
    <name type="scientific">Bradyrhizobium iriomotense</name>
    <dbReference type="NCBI Taxonomy" id="441950"/>
    <lineage>
        <taxon>Bacteria</taxon>
        <taxon>Pseudomonadati</taxon>
        <taxon>Pseudomonadota</taxon>
        <taxon>Alphaproteobacteria</taxon>
        <taxon>Hyphomicrobiales</taxon>
        <taxon>Nitrobacteraceae</taxon>
        <taxon>Bradyrhizobium</taxon>
    </lineage>
</organism>
<comment type="subunit">
    <text evidence="8">The complex is composed of two ATP-binding proteins (PotA), two transmembrane proteins (PotB and PotC) and a solute-binding protein (PotD).</text>
</comment>
<dbReference type="PROSITE" id="PS50893">
    <property type="entry name" value="ABC_TRANSPORTER_2"/>
    <property type="match status" value="1"/>
</dbReference>
<evidence type="ECO:0000259" key="10">
    <source>
        <dbReference type="PROSITE" id="PS50893"/>
    </source>
</evidence>
<feature type="compositionally biased region" description="Polar residues" evidence="9">
    <location>
        <begin position="11"/>
        <end position="29"/>
    </location>
</feature>
<dbReference type="PANTHER" id="PTHR42781">
    <property type="entry name" value="SPERMIDINE/PUTRESCINE IMPORT ATP-BINDING PROTEIN POTA"/>
    <property type="match status" value="1"/>
</dbReference>
<dbReference type="NCBIfam" id="TIGR01187">
    <property type="entry name" value="potA"/>
    <property type="match status" value="1"/>
</dbReference>
<name>A0ABQ6B221_9BRAD</name>
<evidence type="ECO:0000313" key="12">
    <source>
        <dbReference type="Proteomes" id="UP001156905"/>
    </source>
</evidence>
<feature type="region of interest" description="Disordered" evidence="9">
    <location>
        <begin position="1"/>
        <end position="44"/>
    </location>
</feature>
<comment type="similarity">
    <text evidence="8">Belongs to the ABC transporter superfamily. Spermidine/putrescine importer (TC 3.A.1.11.1) family.</text>
</comment>
<keyword evidence="12" id="KW-1185">Reference proteome</keyword>
<feature type="domain" description="ABC transporter" evidence="10">
    <location>
        <begin position="54"/>
        <end position="284"/>
    </location>
</feature>
<keyword evidence="6 8" id="KW-0472">Membrane</keyword>
<evidence type="ECO:0000256" key="1">
    <source>
        <dbReference type="ARBA" id="ARBA00022448"/>
    </source>
</evidence>
<evidence type="ECO:0000313" key="11">
    <source>
        <dbReference type="EMBL" id="GLR88452.1"/>
    </source>
</evidence>
<sequence>MVWAKQESVIPESSSAAAQRRPNTWTAPGSVSREAGSALTREPASDGRRDAKFVDFIDVEKNYGSFQAVRRLNLSVGRGEFLTFLGPSGSGKTTTLNMLAGFERPSQGVITLDGKSVDRLPPYDRNIGMVFQNYALFPHMSVADNVAFPLSVRKYPKAEIAPRVTRALDMVKLERFKDRKPTQLSGGQQQRVALARALVFEPALVLMDEPLGALDKKLREHMQIELKQIHEMLGVTIVYVTHDQSEALTMSDRVAIFDSGSIVQIGTPDALYNEPATAFVAGFIGENNALDGEVESVGNGRCVVALPNGLKVAALAIGDLRPGAPVHLTVRPERIALSNANGQSDNRLQATVDGCIYHGDHQRLLARLASGQVLTVKIGPEATMAAGKAIELCWPASDCRAFPAGAVADGKPSNTGSGS</sequence>
<protein>
    <recommendedName>
        <fullName evidence="8">Spermidine/putrescine import ATP-binding protein PotA</fullName>
        <ecNumber evidence="8">7.6.2.11</ecNumber>
    </recommendedName>
</protein>
<evidence type="ECO:0000256" key="5">
    <source>
        <dbReference type="ARBA" id="ARBA00022967"/>
    </source>
</evidence>
<gene>
    <name evidence="8" type="primary">potA</name>
    <name evidence="11" type="ORF">GCM10007857_51640</name>
</gene>
<dbReference type="InterPro" id="IPR003439">
    <property type="entry name" value="ABC_transporter-like_ATP-bd"/>
</dbReference>
<dbReference type="InterPro" id="IPR027417">
    <property type="entry name" value="P-loop_NTPase"/>
</dbReference>
<comment type="caution">
    <text evidence="11">The sequence shown here is derived from an EMBL/GenBank/DDBJ whole genome shotgun (WGS) entry which is preliminary data.</text>
</comment>
<keyword evidence="5 8" id="KW-1278">Translocase</keyword>
<reference evidence="12" key="1">
    <citation type="journal article" date="2019" name="Int. J. Syst. Evol. Microbiol.">
        <title>The Global Catalogue of Microorganisms (GCM) 10K type strain sequencing project: providing services to taxonomists for standard genome sequencing and annotation.</title>
        <authorList>
            <consortium name="The Broad Institute Genomics Platform"/>
            <consortium name="The Broad Institute Genome Sequencing Center for Infectious Disease"/>
            <person name="Wu L."/>
            <person name="Ma J."/>
        </authorList>
    </citation>
    <scope>NUCLEOTIDE SEQUENCE [LARGE SCALE GENOMIC DNA]</scope>
    <source>
        <strain evidence="12">NBRC 102520</strain>
    </source>
</reference>
<dbReference type="Pfam" id="PF08402">
    <property type="entry name" value="TOBE_2"/>
    <property type="match status" value="1"/>
</dbReference>
<dbReference type="Gene3D" id="2.40.50.100">
    <property type="match status" value="1"/>
</dbReference>
<keyword evidence="4 8" id="KW-0067">ATP-binding</keyword>
<dbReference type="EMBL" id="BSOW01000019">
    <property type="protein sequence ID" value="GLR88452.1"/>
    <property type="molecule type" value="Genomic_DNA"/>
</dbReference>
<dbReference type="InterPro" id="IPR003593">
    <property type="entry name" value="AAA+_ATPase"/>
</dbReference>
<dbReference type="SMART" id="SM00382">
    <property type="entry name" value="AAA"/>
    <property type="match status" value="1"/>
</dbReference>
<evidence type="ECO:0000256" key="2">
    <source>
        <dbReference type="ARBA" id="ARBA00022475"/>
    </source>
</evidence>
<dbReference type="Proteomes" id="UP001156905">
    <property type="component" value="Unassembled WGS sequence"/>
</dbReference>
<dbReference type="InterPro" id="IPR050093">
    <property type="entry name" value="ABC_SmlMolc_Importer"/>
</dbReference>
<dbReference type="InterPro" id="IPR012340">
    <property type="entry name" value="NA-bd_OB-fold"/>
</dbReference>
<comment type="function">
    <text evidence="7">Involved in beta-(1--&gt;2)glucan export. Transmembrane domains (TMD) form a pore in the inner membrane and the ATP-binding domain (NBD) is responsible for energy generation.</text>
</comment>
<keyword evidence="1 8" id="KW-0813">Transport</keyword>
<evidence type="ECO:0000256" key="9">
    <source>
        <dbReference type="SAM" id="MobiDB-lite"/>
    </source>
</evidence>
<keyword evidence="3 8" id="KW-0547">Nucleotide-binding</keyword>
<dbReference type="Pfam" id="PF00005">
    <property type="entry name" value="ABC_tran"/>
    <property type="match status" value="1"/>
</dbReference>
<dbReference type="PANTHER" id="PTHR42781:SF6">
    <property type="entry name" value="SPERMIDINE_PUTRESCINE IMPORT ATP-BINDING PROTEIN POTA"/>
    <property type="match status" value="1"/>
</dbReference>
<proteinExistence type="inferred from homology"/>
<dbReference type="PROSITE" id="PS00211">
    <property type="entry name" value="ABC_TRANSPORTER_1"/>
    <property type="match status" value="1"/>
</dbReference>
<evidence type="ECO:0000256" key="4">
    <source>
        <dbReference type="ARBA" id="ARBA00022840"/>
    </source>
</evidence>
<dbReference type="EC" id="7.6.2.11" evidence="8"/>
<dbReference type="InterPro" id="IPR008995">
    <property type="entry name" value="Mo/tungstate-bd_C_term_dom"/>
</dbReference>
<dbReference type="RefSeq" id="WP_284270049.1">
    <property type="nucleotide sequence ID" value="NZ_BSOW01000019.1"/>
</dbReference>
<comment type="catalytic activity">
    <reaction evidence="8">
        <text>ATP + H2O + polyamine-[polyamine-binding protein]Side 1 = ADP + phosphate + polyamineSide 2 + [polyamine-binding protein]Side 1.</text>
        <dbReference type="EC" id="7.6.2.11"/>
    </reaction>
</comment>
<evidence type="ECO:0000256" key="8">
    <source>
        <dbReference type="RuleBase" id="RU364083"/>
    </source>
</evidence>
<accession>A0ABQ6B221</accession>
<evidence type="ECO:0000256" key="3">
    <source>
        <dbReference type="ARBA" id="ARBA00022741"/>
    </source>
</evidence>
<dbReference type="InterPro" id="IPR005893">
    <property type="entry name" value="PotA-like"/>
</dbReference>
<comment type="function">
    <text evidence="8">Part of the ABC transporter complex PotABCD involved in spermidine/putrescine import. Responsible for energy coupling to the transport system.</text>
</comment>
<dbReference type="InterPro" id="IPR013611">
    <property type="entry name" value="Transp-assoc_OB_typ2"/>
</dbReference>